<feature type="transmembrane region" description="Helical" evidence="6">
    <location>
        <begin position="12"/>
        <end position="32"/>
    </location>
</feature>
<feature type="transmembrane region" description="Helical" evidence="6">
    <location>
        <begin position="329"/>
        <end position="349"/>
    </location>
</feature>
<dbReference type="Proteomes" id="UP000184032">
    <property type="component" value="Unassembled WGS sequence"/>
</dbReference>
<evidence type="ECO:0000313" key="8">
    <source>
        <dbReference type="EMBL" id="SHH59809.1"/>
    </source>
</evidence>
<dbReference type="RefSeq" id="WP_073185361.1">
    <property type="nucleotide sequence ID" value="NZ_FQXI01000015.1"/>
</dbReference>
<evidence type="ECO:0000259" key="7">
    <source>
        <dbReference type="PROSITE" id="PS50850"/>
    </source>
</evidence>
<dbReference type="CDD" id="cd17489">
    <property type="entry name" value="MFS_YfcJ_like"/>
    <property type="match status" value="1"/>
</dbReference>
<feature type="transmembrane region" description="Helical" evidence="6">
    <location>
        <begin position="235"/>
        <end position="253"/>
    </location>
</feature>
<feature type="transmembrane region" description="Helical" evidence="6">
    <location>
        <begin position="80"/>
        <end position="97"/>
    </location>
</feature>
<feature type="transmembrane region" description="Helical" evidence="6">
    <location>
        <begin position="166"/>
        <end position="186"/>
    </location>
</feature>
<dbReference type="SUPFAM" id="SSF103473">
    <property type="entry name" value="MFS general substrate transporter"/>
    <property type="match status" value="1"/>
</dbReference>
<sequence>MDNSKKSQSIWTKNFILISIINFLIYCCWQMFPPSLPPYVSSLGGADNILGWLNGVATIATLVIRPFSGSIMDKFGRRGIFNFGLILLIISSLAFYFSPFIGIIFAIRFIHGIAWGVASTASNTIATDNIKKDNMPKGMAYFSLSVSLASGVAPAIALSINTKTMFLTASAFVLVAFLMNFAIDYPKQVLNTEKSSKKVSPYEKKSILPAFLMFLVTTTYGAIVTFVALLAAEKGIANIGLFFTLYAVGMLVVRPFLGSIIDKRGFGVVIVPSAVLSIVALLILSNANTYVAFLMSGTLYGIGYGALHTCFQTLSVISVEPNRTGAANATFFTGFDAGMGFGSIIAGSISARVGYSSMFGILSLWFVAIIIIYLLSSRHIKKVL</sequence>
<dbReference type="Gene3D" id="1.20.1250.20">
    <property type="entry name" value="MFS general substrate transporter like domains"/>
    <property type="match status" value="2"/>
</dbReference>
<dbReference type="PROSITE" id="PS50850">
    <property type="entry name" value="MFS"/>
    <property type="match status" value="1"/>
</dbReference>
<proteinExistence type="predicted"/>
<dbReference type="InterPro" id="IPR036259">
    <property type="entry name" value="MFS_trans_sf"/>
</dbReference>
<reference evidence="8 9" key="1">
    <citation type="submission" date="2016-11" db="EMBL/GenBank/DDBJ databases">
        <authorList>
            <person name="Jaros S."/>
            <person name="Januszkiewicz K."/>
            <person name="Wedrychowicz H."/>
        </authorList>
    </citation>
    <scope>NUCLEOTIDE SEQUENCE [LARGE SCALE GENOMIC DNA]</scope>
    <source>
        <strain evidence="8 9">DSM 21120</strain>
    </source>
</reference>
<keyword evidence="9" id="KW-1185">Reference proteome</keyword>
<feature type="transmembrane region" description="Helical" evidence="6">
    <location>
        <begin position="265"/>
        <end position="284"/>
    </location>
</feature>
<dbReference type="EMBL" id="FQXI01000015">
    <property type="protein sequence ID" value="SHH59809.1"/>
    <property type="molecule type" value="Genomic_DNA"/>
</dbReference>
<accession>A0A1M5UA23</accession>
<evidence type="ECO:0000256" key="5">
    <source>
        <dbReference type="ARBA" id="ARBA00023136"/>
    </source>
</evidence>
<dbReference type="Pfam" id="PF07690">
    <property type="entry name" value="MFS_1"/>
    <property type="match status" value="1"/>
</dbReference>
<keyword evidence="2" id="KW-0813">Transport</keyword>
<feature type="transmembrane region" description="Helical" evidence="6">
    <location>
        <begin position="138"/>
        <end position="160"/>
    </location>
</feature>
<dbReference type="InterPro" id="IPR052714">
    <property type="entry name" value="MFS_Exporter"/>
</dbReference>
<dbReference type="GO" id="GO:0022857">
    <property type="term" value="F:transmembrane transporter activity"/>
    <property type="evidence" value="ECO:0007669"/>
    <property type="project" value="InterPro"/>
</dbReference>
<dbReference type="InterPro" id="IPR020846">
    <property type="entry name" value="MFS_dom"/>
</dbReference>
<feature type="transmembrane region" description="Helical" evidence="6">
    <location>
        <begin position="52"/>
        <end position="68"/>
    </location>
</feature>
<name>A0A1M5UA23_9FIRM</name>
<dbReference type="GO" id="GO:0005886">
    <property type="term" value="C:plasma membrane"/>
    <property type="evidence" value="ECO:0007669"/>
    <property type="project" value="UniProtKB-SubCell"/>
</dbReference>
<evidence type="ECO:0000256" key="4">
    <source>
        <dbReference type="ARBA" id="ARBA00022989"/>
    </source>
</evidence>
<gene>
    <name evidence="8" type="ORF">SAMN02745245_01699</name>
</gene>
<evidence type="ECO:0000256" key="6">
    <source>
        <dbReference type="SAM" id="Phobius"/>
    </source>
</evidence>
<comment type="subcellular location">
    <subcellularLocation>
        <location evidence="1">Cell membrane</location>
        <topology evidence="1">Multi-pass membrane protein</topology>
    </subcellularLocation>
</comment>
<evidence type="ECO:0000313" key="9">
    <source>
        <dbReference type="Proteomes" id="UP000184032"/>
    </source>
</evidence>
<feature type="transmembrane region" description="Helical" evidence="6">
    <location>
        <begin position="355"/>
        <end position="375"/>
    </location>
</feature>
<evidence type="ECO:0000256" key="1">
    <source>
        <dbReference type="ARBA" id="ARBA00004651"/>
    </source>
</evidence>
<feature type="domain" description="Major facilitator superfamily (MFS) profile" evidence="7">
    <location>
        <begin position="14"/>
        <end position="381"/>
    </location>
</feature>
<feature type="transmembrane region" description="Helical" evidence="6">
    <location>
        <begin position="290"/>
        <end position="317"/>
    </location>
</feature>
<feature type="transmembrane region" description="Helical" evidence="6">
    <location>
        <begin position="207"/>
        <end position="229"/>
    </location>
</feature>
<dbReference type="PANTHER" id="PTHR23531">
    <property type="entry name" value="QUINOLENE RESISTANCE PROTEIN NORA"/>
    <property type="match status" value="1"/>
</dbReference>
<dbReference type="OrthoDB" id="9814001at2"/>
<keyword evidence="5 6" id="KW-0472">Membrane</keyword>
<keyword evidence="4 6" id="KW-1133">Transmembrane helix</keyword>
<keyword evidence="3 6" id="KW-0812">Transmembrane</keyword>
<feature type="transmembrane region" description="Helical" evidence="6">
    <location>
        <begin position="103"/>
        <end position="126"/>
    </location>
</feature>
<organism evidence="8 9">
    <name type="scientific">Anaerosphaera aminiphila DSM 21120</name>
    <dbReference type="NCBI Taxonomy" id="1120995"/>
    <lineage>
        <taxon>Bacteria</taxon>
        <taxon>Bacillati</taxon>
        <taxon>Bacillota</taxon>
        <taxon>Tissierellia</taxon>
        <taxon>Tissierellales</taxon>
        <taxon>Peptoniphilaceae</taxon>
        <taxon>Anaerosphaera</taxon>
    </lineage>
</organism>
<evidence type="ECO:0000256" key="3">
    <source>
        <dbReference type="ARBA" id="ARBA00022692"/>
    </source>
</evidence>
<protein>
    <submittedName>
        <fullName evidence="8">Predicted arabinose efflux permease, MFS family</fullName>
    </submittedName>
</protein>
<dbReference type="PANTHER" id="PTHR23531:SF1">
    <property type="entry name" value="QUINOLENE RESISTANCE PROTEIN NORA"/>
    <property type="match status" value="1"/>
</dbReference>
<dbReference type="InterPro" id="IPR011701">
    <property type="entry name" value="MFS"/>
</dbReference>
<dbReference type="AlphaFoldDB" id="A0A1M5UA23"/>
<dbReference type="STRING" id="1120995.SAMN02745245_01699"/>
<evidence type="ECO:0000256" key="2">
    <source>
        <dbReference type="ARBA" id="ARBA00022448"/>
    </source>
</evidence>